<evidence type="ECO:0000256" key="1">
    <source>
        <dbReference type="SAM" id="Phobius"/>
    </source>
</evidence>
<proteinExistence type="predicted"/>
<reference evidence="4" key="2">
    <citation type="journal article" date="2019" name="Int. J. Syst. Evol. Microbiol.">
        <title>The Global Catalogue of Microorganisms (GCM) 10K type strain sequencing project: providing services to taxonomists for standard genome sequencing and annotation.</title>
        <authorList>
            <consortium name="The Broad Institute Genomics Platform"/>
            <consortium name="The Broad Institute Genome Sequencing Center for Infectious Disease"/>
            <person name="Wu L."/>
            <person name="Ma J."/>
        </authorList>
    </citation>
    <scope>NUCLEOTIDE SEQUENCE [LARGE SCALE GENOMIC DNA]</scope>
    <source>
        <strain evidence="4">DT85</strain>
    </source>
</reference>
<reference evidence="3" key="1">
    <citation type="journal article" date="2014" name="Int. J. Syst. Evol. Microbiol.">
        <title>Complete genome sequence of Corynebacterium casei LMG S-19264T (=DSM 44701T), isolated from a smear-ripened cheese.</title>
        <authorList>
            <consortium name="US DOE Joint Genome Institute (JGI-PGF)"/>
            <person name="Walter F."/>
            <person name="Albersmeier A."/>
            <person name="Kalinowski J."/>
            <person name="Ruckert C."/>
        </authorList>
    </citation>
    <scope>NUCLEOTIDE SEQUENCE [LARGE SCALE GENOMIC DNA]</scope>
    <source>
        <strain evidence="3">CCM 7403</strain>
    </source>
</reference>
<keyword evidence="1" id="KW-0812">Transmembrane</keyword>
<dbReference type="EMBL" id="JBHTAP010000001">
    <property type="protein sequence ID" value="MFC7233709.1"/>
    <property type="molecule type" value="Genomic_DNA"/>
</dbReference>
<keyword evidence="4" id="KW-1185">Reference proteome</keyword>
<dbReference type="RefSeq" id="WP_276234678.1">
    <property type="nucleotide sequence ID" value="NZ_CP119802.1"/>
</dbReference>
<evidence type="ECO:0000313" key="4">
    <source>
        <dbReference type="Proteomes" id="UP001596398"/>
    </source>
</evidence>
<accession>A0ABD5ZSH8</accession>
<feature type="transmembrane region" description="Helical" evidence="1">
    <location>
        <begin position="21"/>
        <end position="46"/>
    </location>
</feature>
<keyword evidence="1" id="KW-1133">Transmembrane helix</keyword>
<dbReference type="AlphaFoldDB" id="A0ABD5ZSH8"/>
<evidence type="ECO:0000313" key="3">
    <source>
        <dbReference type="EMBL" id="MFC7236519.1"/>
    </source>
</evidence>
<protein>
    <submittedName>
        <fullName evidence="3">Uncharacterized protein</fullName>
    </submittedName>
</protein>
<sequence>MSVADVAARVDGESVLSRVHTAVYVLTALVVLSLLVVGTVAVIAALKGTWHWQIHLQSTVSYMAVFVSYLLAALVPLFAVSVVGRWWVRG</sequence>
<dbReference type="GeneID" id="79268245"/>
<feature type="transmembrane region" description="Helical" evidence="1">
    <location>
        <begin position="66"/>
        <end position="88"/>
    </location>
</feature>
<name>A0ABD5ZSH8_9EURY</name>
<evidence type="ECO:0000313" key="2">
    <source>
        <dbReference type="EMBL" id="MFC7233709.1"/>
    </source>
</evidence>
<comment type="caution">
    <text evidence="3">The sequence shown here is derived from an EMBL/GenBank/DDBJ whole genome shotgun (WGS) entry which is preliminary data.</text>
</comment>
<dbReference type="Proteomes" id="UP001596398">
    <property type="component" value="Unassembled WGS sequence"/>
</dbReference>
<gene>
    <name evidence="2" type="ORF">ACFQJ4_00080</name>
    <name evidence="3" type="ORF">ACFQJ4_14495</name>
</gene>
<dbReference type="EMBL" id="JBHTAP010000001">
    <property type="protein sequence ID" value="MFC7236519.1"/>
    <property type="molecule type" value="Genomic_DNA"/>
</dbReference>
<reference evidence="3" key="3">
    <citation type="submission" date="2024-09" db="EMBL/GenBank/DDBJ databases">
        <authorList>
            <person name="Sun Q."/>
        </authorList>
    </citation>
    <scope>NUCLEOTIDE SEQUENCE</scope>
    <source>
        <strain evidence="3">CCM 7403</strain>
    </source>
</reference>
<organism evidence="3 4">
    <name type="scientific">Halosegnis marinus</name>
    <dbReference type="NCBI Taxonomy" id="3034023"/>
    <lineage>
        <taxon>Archaea</taxon>
        <taxon>Methanobacteriati</taxon>
        <taxon>Methanobacteriota</taxon>
        <taxon>Stenosarchaea group</taxon>
        <taxon>Halobacteria</taxon>
        <taxon>Halobacteriales</taxon>
        <taxon>Natronomonadaceae</taxon>
        <taxon>Halosegnis</taxon>
    </lineage>
</organism>
<keyword evidence="1" id="KW-0472">Membrane</keyword>